<reference evidence="4" key="1">
    <citation type="submission" date="2020-10" db="EMBL/GenBank/DDBJ databases">
        <title>Ca. Dormibacterota MAGs.</title>
        <authorList>
            <person name="Montgomery K."/>
        </authorList>
    </citation>
    <scope>NUCLEOTIDE SEQUENCE [LARGE SCALE GENOMIC DNA]</scope>
    <source>
        <strain evidence="4">SC8812_S17_10</strain>
    </source>
</reference>
<keyword evidence="5" id="KW-1185">Reference proteome</keyword>
<evidence type="ECO:0000256" key="3">
    <source>
        <dbReference type="RuleBase" id="RU003707"/>
    </source>
</evidence>
<dbReference type="GO" id="GO:0016829">
    <property type="term" value="F:lyase activity"/>
    <property type="evidence" value="ECO:0007669"/>
    <property type="project" value="UniProtKB-KW"/>
</dbReference>
<dbReference type="SUPFAM" id="SSF52096">
    <property type="entry name" value="ClpP/crotonase"/>
    <property type="match status" value="1"/>
</dbReference>
<dbReference type="PANTHER" id="PTHR11941:SF54">
    <property type="entry name" value="ENOYL-COA HYDRATASE, MITOCHONDRIAL"/>
    <property type="match status" value="1"/>
</dbReference>
<dbReference type="Gene3D" id="1.10.12.10">
    <property type="entry name" value="Lyase 2-enoyl-coa Hydratase, Chain A, domain 2"/>
    <property type="match status" value="1"/>
</dbReference>
<accession>A0A934N9N3</accession>
<dbReference type="PANTHER" id="PTHR11941">
    <property type="entry name" value="ENOYL-COA HYDRATASE-RELATED"/>
    <property type="match status" value="1"/>
</dbReference>
<dbReference type="EMBL" id="JAEKNR010000216">
    <property type="protein sequence ID" value="MBJ7600651.1"/>
    <property type="molecule type" value="Genomic_DNA"/>
</dbReference>
<protein>
    <submittedName>
        <fullName evidence="4">Enoyl-CoA hydratase/isomerase family protein</fullName>
    </submittedName>
</protein>
<proteinExistence type="inferred from homology"/>
<organism evidence="4 5">
    <name type="scientific">Candidatus Nephthysia bennettiae</name>
    <dbReference type="NCBI Taxonomy" id="3127016"/>
    <lineage>
        <taxon>Bacteria</taxon>
        <taxon>Bacillati</taxon>
        <taxon>Candidatus Dormiibacterota</taxon>
        <taxon>Candidatus Dormibacteria</taxon>
        <taxon>Candidatus Dormibacterales</taxon>
        <taxon>Candidatus Dormibacteraceae</taxon>
        <taxon>Candidatus Nephthysia</taxon>
    </lineage>
</organism>
<comment type="similarity">
    <text evidence="1 3">Belongs to the enoyl-CoA hydratase/isomerase family.</text>
</comment>
<dbReference type="Pfam" id="PF00378">
    <property type="entry name" value="ECH_1"/>
    <property type="match status" value="1"/>
</dbReference>
<dbReference type="NCBIfam" id="NF004796">
    <property type="entry name" value="PRK06144.1"/>
    <property type="match status" value="1"/>
</dbReference>
<dbReference type="CDD" id="cd06558">
    <property type="entry name" value="crotonase-like"/>
    <property type="match status" value="1"/>
</dbReference>
<keyword evidence="2" id="KW-0456">Lyase</keyword>
<dbReference type="InterPro" id="IPR014748">
    <property type="entry name" value="Enoyl-CoA_hydra_C"/>
</dbReference>
<dbReference type="Gene3D" id="3.90.226.10">
    <property type="entry name" value="2-enoyl-CoA Hydratase, Chain A, domain 1"/>
    <property type="match status" value="1"/>
</dbReference>
<dbReference type="AlphaFoldDB" id="A0A934N9N3"/>
<sequence>MEGGIAGIVFNRPATRNAVSAEMCTRLIELCGEFAADRSIRVVVFRGAGGKAFASGADISEVRDLKGEAAVREFLGRWQRLLTAIDEIPIPTIAAIQGACTGGGASIALSCDLRVATPGSRFGFPIARHLGSGLTIENFVRLTSLIGLAKTKEILYTARLVPAAEALALGVYNEVSGDEESLLPRVRELAAEIAANAPLTHRATKQSLLRIRQQMTPPGDNYDLAVQAYLSRDFQEGVGAFLEKRKPRWRGE</sequence>
<evidence type="ECO:0000313" key="5">
    <source>
        <dbReference type="Proteomes" id="UP000612893"/>
    </source>
</evidence>
<dbReference type="InterPro" id="IPR029045">
    <property type="entry name" value="ClpP/crotonase-like_dom_sf"/>
</dbReference>
<dbReference type="InterPro" id="IPR001753">
    <property type="entry name" value="Enoyl-CoA_hydra/iso"/>
</dbReference>
<evidence type="ECO:0000256" key="2">
    <source>
        <dbReference type="ARBA" id="ARBA00023239"/>
    </source>
</evidence>
<comment type="caution">
    <text evidence="4">The sequence shown here is derived from an EMBL/GenBank/DDBJ whole genome shotgun (WGS) entry which is preliminary data.</text>
</comment>
<dbReference type="PROSITE" id="PS00166">
    <property type="entry name" value="ENOYL_COA_HYDRATASE"/>
    <property type="match status" value="1"/>
</dbReference>
<dbReference type="Proteomes" id="UP000612893">
    <property type="component" value="Unassembled WGS sequence"/>
</dbReference>
<evidence type="ECO:0000313" key="4">
    <source>
        <dbReference type="EMBL" id="MBJ7600651.1"/>
    </source>
</evidence>
<dbReference type="InterPro" id="IPR018376">
    <property type="entry name" value="Enoyl-CoA_hyd/isom_CS"/>
</dbReference>
<name>A0A934N9N3_9BACT</name>
<gene>
    <name evidence="4" type="ORF">JF922_21605</name>
</gene>
<evidence type="ECO:0000256" key="1">
    <source>
        <dbReference type="ARBA" id="ARBA00005254"/>
    </source>
</evidence>